<dbReference type="PROSITE" id="PS51085">
    <property type="entry name" value="2FE2S_FER_2"/>
    <property type="match status" value="1"/>
</dbReference>
<dbReference type="InterPro" id="IPR039261">
    <property type="entry name" value="FNR_nucleotide-bd"/>
</dbReference>
<evidence type="ECO:0000313" key="13">
    <source>
        <dbReference type="Proteomes" id="UP000231702"/>
    </source>
</evidence>
<dbReference type="InterPro" id="IPR001041">
    <property type="entry name" value="2Fe-2S_ferredoxin-type"/>
</dbReference>
<reference evidence="11 12" key="1">
    <citation type="submission" date="2017-09" db="EMBL/GenBank/DDBJ databases">
        <authorList>
            <person name="Ehlers B."/>
            <person name="Leendertz F.H."/>
        </authorList>
    </citation>
    <scope>NUCLEOTIDE SEQUENCE [LARGE SCALE GENOMIC DNA]</scope>
    <source>
        <strain evidence="11 12">CGMCC 1.12662</strain>
    </source>
</reference>
<dbReference type="SUPFAM" id="SSF54292">
    <property type="entry name" value="2Fe-2S ferredoxin-like"/>
    <property type="match status" value="1"/>
</dbReference>
<accession>A0A285JEF9</accession>
<keyword evidence="4" id="KW-0560">Oxidoreductase</keyword>
<dbReference type="Gene3D" id="2.40.30.10">
    <property type="entry name" value="Translation factors"/>
    <property type="match status" value="1"/>
</dbReference>
<keyword evidence="13" id="KW-1185">Reference proteome</keyword>
<evidence type="ECO:0000313" key="11">
    <source>
        <dbReference type="EMBL" id="SNY58680.1"/>
    </source>
</evidence>
<reference evidence="10 13" key="2">
    <citation type="journal article" date="2018" name="Int. J. Syst. Evol. Microbiol.">
        <title>Pseudooceanicola lipolyticus sp. nov., a marine alphaproteobacterium, reclassification of Oceanicola flagellatus as Pseudooceanicola flagellatus comb. nov. and emended description of the genus Pseudooceanicola.</title>
        <authorList>
            <person name="Huang M.-M."/>
            <person name="Guo L.-L."/>
            <person name="Wu Y.-H."/>
            <person name="Lai Q.-L."/>
            <person name="Shao Z.-Z."/>
            <person name="Wang C.-S."/>
            <person name="Wu M."/>
            <person name="Xu X.-W."/>
        </authorList>
    </citation>
    <scope>NUCLEOTIDE SEQUENCE [LARGE SCALE GENOMIC DNA]</scope>
    <source>
        <strain evidence="10 13">Ar-45</strain>
    </source>
</reference>
<evidence type="ECO:0000256" key="6">
    <source>
        <dbReference type="ARBA" id="ARBA00023014"/>
    </source>
</evidence>
<dbReference type="GO" id="GO:0046872">
    <property type="term" value="F:metal ion binding"/>
    <property type="evidence" value="ECO:0007669"/>
    <property type="project" value="UniProtKB-KW"/>
</dbReference>
<dbReference type="RefSeq" id="WP_097147280.1">
    <property type="nucleotide sequence ID" value="NZ_OBEA01000008.1"/>
</dbReference>
<dbReference type="Proteomes" id="UP000231655">
    <property type="component" value="Unassembled WGS sequence"/>
</dbReference>
<keyword evidence="1" id="KW-0285">Flavoprotein</keyword>
<dbReference type="GO" id="GO:0051537">
    <property type="term" value="F:2 iron, 2 sulfur cluster binding"/>
    <property type="evidence" value="ECO:0007669"/>
    <property type="project" value="UniProtKB-KW"/>
</dbReference>
<dbReference type="CDD" id="cd00207">
    <property type="entry name" value="fer2"/>
    <property type="match status" value="1"/>
</dbReference>
<dbReference type="InterPro" id="IPR050415">
    <property type="entry name" value="MRET"/>
</dbReference>
<name>A0A285JEF9_9RHOB</name>
<keyword evidence="6" id="KW-0411">Iron-sulfur</keyword>
<evidence type="ECO:0000256" key="4">
    <source>
        <dbReference type="ARBA" id="ARBA00023002"/>
    </source>
</evidence>
<dbReference type="Pfam" id="PF00355">
    <property type="entry name" value="Rieske"/>
    <property type="match status" value="1"/>
</dbReference>
<dbReference type="InterPro" id="IPR017941">
    <property type="entry name" value="Rieske_2Fe-2S"/>
</dbReference>
<dbReference type="Proteomes" id="UP000231702">
    <property type="component" value="Unassembled WGS sequence"/>
</dbReference>
<dbReference type="AlphaFoldDB" id="A0A285JEF9"/>
<dbReference type="OrthoDB" id="9792185at2"/>
<dbReference type="Gene3D" id="3.10.20.30">
    <property type="match status" value="1"/>
</dbReference>
<dbReference type="SUPFAM" id="SSF50022">
    <property type="entry name" value="ISP domain"/>
    <property type="match status" value="1"/>
</dbReference>
<evidence type="ECO:0000256" key="3">
    <source>
        <dbReference type="ARBA" id="ARBA00022723"/>
    </source>
</evidence>
<dbReference type="EMBL" id="OBEA01000008">
    <property type="protein sequence ID" value="SNY58680.1"/>
    <property type="molecule type" value="Genomic_DNA"/>
</dbReference>
<dbReference type="SUPFAM" id="SSF63380">
    <property type="entry name" value="Riboflavin synthase domain-like"/>
    <property type="match status" value="1"/>
</dbReference>
<dbReference type="PRINTS" id="PR00409">
    <property type="entry name" value="PHDIOXRDTASE"/>
</dbReference>
<dbReference type="InterPro" id="IPR036922">
    <property type="entry name" value="Rieske_2Fe-2S_sf"/>
</dbReference>
<organism evidence="11 12">
    <name type="scientific">Pseudooceanicola antarcticus</name>
    <dbReference type="NCBI Taxonomy" id="1247613"/>
    <lineage>
        <taxon>Bacteria</taxon>
        <taxon>Pseudomonadati</taxon>
        <taxon>Pseudomonadota</taxon>
        <taxon>Alphaproteobacteria</taxon>
        <taxon>Rhodobacterales</taxon>
        <taxon>Paracoccaceae</taxon>
        <taxon>Pseudooceanicola</taxon>
    </lineage>
</organism>
<dbReference type="PROSITE" id="PS51384">
    <property type="entry name" value="FAD_FR"/>
    <property type="match status" value="1"/>
</dbReference>
<dbReference type="Gene3D" id="2.102.10.10">
    <property type="entry name" value="Rieske [2Fe-2S] iron-sulphur domain"/>
    <property type="match status" value="1"/>
</dbReference>
<sequence length="560" mass="60190">MHDKTWVPVANSTDLAPHHVFQGRLMGQELAIWRADDGHVNVWENRCLHRGVRLSIGINTGSELVCQYHGWRYANRNAGCTYIPAHPADAPARTICSKTWPVIETGGLIWTHFEDRDPPLPELPEGGAALRPLPLAAAPEMVRESLAGLAPEGFGPLDETLQARGPAGSLHLMVQPADAGRAVIRGIVQSDEPELALLRRLNLFLRSARDQILAQAALTPAPEPIPHRPERVSEELAEMPEMVSGPARLRVQVAKKELVAKDIVALELEPLRGALPASQPGAHIDVALPNGLLRQYSLVNAPGETGRYVIGVKREPESTGGSAAIHDSLAEGDLLAISEPRNNFTLRRDVEETILVAGGIGVTPLLSMAAALKDDGLPFRLHYFAGSEEQIAFGERLAALGDRLVNYIGLDPEKTALALKGILKSPAPHAQVYVCGPAPMLDVTRATAAEAGWPDAAVHFEYFANTREIDTSSSFRIELARSAVTLEVPAGRSILSVLQEAGVAPPSSCCQGACGTCMARVIEGEPDHQDVYLSEAEKAAGDKILTCVSRAKSDRLILDL</sequence>
<dbReference type="CDD" id="cd06185">
    <property type="entry name" value="PDR_like"/>
    <property type="match status" value="1"/>
</dbReference>
<dbReference type="GO" id="GO:0016491">
    <property type="term" value="F:oxidoreductase activity"/>
    <property type="evidence" value="ECO:0007669"/>
    <property type="project" value="UniProtKB-KW"/>
</dbReference>
<evidence type="ECO:0000259" key="7">
    <source>
        <dbReference type="PROSITE" id="PS51085"/>
    </source>
</evidence>
<dbReference type="CDD" id="cd03469">
    <property type="entry name" value="Rieske_RO_Alpha_N"/>
    <property type="match status" value="1"/>
</dbReference>
<proteinExistence type="predicted"/>
<dbReference type="PANTHER" id="PTHR47354">
    <property type="entry name" value="NADH OXIDOREDUCTASE HCR"/>
    <property type="match status" value="1"/>
</dbReference>
<evidence type="ECO:0000259" key="9">
    <source>
        <dbReference type="PROSITE" id="PS51384"/>
    </source>
</evidence>
<dbReference type="InterPro" id="IPR012675">
    <property type="entry name" value="Beta-grasp_dom_sf"/>
</dbReference>
<feature type="domain" description="Rieske" evidence="8">
    <location>
        <begin position="7"/>
        <end position="111"/>
    </location>
</feature>
<dbReference type="PANTHER" id="PTHR47354:SF1">
    <property type="entry name" value="CARNITINE MONOOXYGENASE REDUCTASE SUBUNIT"/>
    <property type="match status" value="1"/>
</dbReference>
<dbReference type="Pfam" id="PF00111">
    <property type="entry name" value="Fer2"/>
    <property type="match status" value="1"/>
</dbReference>
<dbReference type="PROSITE" id="PS51296">
    <property type="entry name" value="RIESKE"/>
    <property type="match status" value="1"/>
</dbReference>
<evidence type="ECO:0000313" key="10">
    <source>
        <dbReference type="EMBL" id="PJE31074.1"/>
    </source>
</evidence>
<evidence type="ECO:0000256" key="2">
    <source>
        <dbReference type="ARBA" id="ARBA00022714"/>
    </source>
</evidence>
<evidence type="ECO:0000313" key="12">
    <source>
        <dbReference type="Proteomes" id="UP000231655"/>
    </source>
</evidence>
<protein>
    <submittedName>
        <fullName evidence="11">Ferredoxin-NADP reductase</fullName>
    </submittedName>
    <submittedName>
        <fullName evidence="10">Oxidoreductase</fullName>
    </submittedName>
</protein>
<evidence type="ECO:0000256" key="5">
    <source>
        <dbReference type="ARBA" id="ARBA00023004"/>
    </source>
</evidence>
<keyword evidence="3" id="KW-0479">Metal-binding</keyword>
<dbReference type="Gene3D" id="3.40.50.80">
    <property type="entry name" value="Nucleotide-binding domain of ferredoxin-NADP reductase (FNR) module"/>
    <property type="match status" value="1"/>
</dbReference>
<keyword evidence="2" id="KW-0001">2Fe-2S</keyword>
<evidence type="ECO:0000259" key="8">
    <source>
        <dbReference type="PROSITE" id="PS51296"/>
    </source>
</evidence>
<gene>
    <name evidence="10" type="ORF">CVM39_04595</name>
    <name evidence="11" type="ORF">SAMN06297129_3589</name>
</gene>
<dbReference type="InterPro" id="IPR036010">
    <property type="entry name" value="2Fe-2S_ferredoxin-like_sf"/>
</dbReference>
<feature type="domain" description="FAD-binding FR-type" evidence="9">
    <location>
        <begin position="246"/>
        <end position="347"/>
    </location>
</feature>
<feature type="domain" description="2Fe-2S ferredoxin-type" evidence="7">
    <location>
        <begin position="475"/>
        <end position="560"/>
    </location>
</feature>
<evidence type="ECO:0000256" key="1">
    <source>
        <dbReference type="ARBA" id="ARBA00022630"/>
    </source>
</evidence>
<dbReference type="EMBL" id="PGTD01000011">
    <property type="protein sequence ID" value="PJE31074.1"/>
    <property type="molecule type" value="Genomic_DNA"/>
</dbReference>
<dbReference type="InterPro" id="IPR017927">
    <property type="entry name" value="FAD-bd_FR_type"/>
</dbReference>
<keyword evidence="5" id="KW-0408">Iron</keyword>
<dbReference type="SUPFAM" id="SSF52343">
    <property type="entry name" value="Ferredoxin reductase-like, C-terminal NADP-linked domain"/>
    <property type="match status" value="1"/>
</dbReference>
<dbReference type="InterPro" id="IPR017938">
    <property type="entry name" value="Riboflavin_synthase-like_b-brl"/>
</dbReference>